<reference evidence="10 11" key="1">
    <citation type="submission" date="2020-11" db="EMBL/GenBank/DDBJ databases">
        <title>Taxonomic evaluation of the Bacillus sporothermodurans group of bacteria based on whole genome sequences.</title>
        <authorList>
            <person name="Fiedler G."/>
            <person name="Herbstmann A.-D."/>
            <person name="Doll E."/>
            <person name="Wenning M."/>
            <person name="Brinks E."/>
            <person name="Kabisch J."/>
            <person name="Breitenwieser F."/>
            <person name="Lappann M."/>
            <person name="Boehnlein C."/>
            <person name="Franz C."/>
        </authorList>
    </citation>
    <scope>NUCLEOTIDE SEQUENCE [LARGE SCALE GENOMIC DNA]</scope>
    <source>
        <strain evidence="10 11">JCM 19841</strain>
    </source>
</reference>
<dbReference type="NCBIfam" id="NF005981">
    <property type="entry name" value="PRK08074.1"/>
    <property type="match status" value="1"/>
</dbReference>
<dbReference type="CDD" id="cd06127">
    <property type="entry name" value="DEDDh"/>
    <property type="match status" value="1"/>
</dbReference>
<dbReference type="PANTHER" id="PTHR11472">
    <property type="entry name" value="DNA REPAIR DEAD HELICASE RAD3/XP-D SUBFAMILY MEMBER"/>
    <property type="match status" value="1"/>
</dbReference>
<evidence type="ECO:0000313" key="10">
    <source>
        <dbReference type="EMBL" id="QQZ11053.1"/>
    </source>
</evidence>
<dbReference type="Proteomes" id="UP000595691">
    <property type="component" value="Chromosome"/>
</dbReference>
<dbReference type="GO" id="GO:0004386">
    <property type="term" value="F:helicase activity"/>
    <property type="evidence" value="ECO:0007669"/>
    <property type="project" value="UniProtKB-KW"/>
</dbReference>
<dbReference type="SUPFAM" id="SSF52540">
    <property type="entry name" value="P-loop containing nucleoside triphosphate hydrolases"/>
    <property type="match status" value="1"/>
</dbReference>
<dbReference type="SMART" id="SM00479">
    <property type="entry name" value="EXOIII"/>
    <property type="match status" value="1"/>
</dbReference>
<comment type="similarity">
    <text evidence="6 7">Belongs to the helicase family. DinG subfamily. Type 2 sub-subfamily.</text>
</comment>
<dbReference type="Gene3D" id="3.40.50.300">
    <property type="entry name" value="P-loop containing nucleotide triphosphate hydrolases"/>
    <property type="match status" value="2"/>
</dbReference>
<dbReference type="InterPro" id="IPR027417">
    <property type="entry name" value="P-loop_NTPase"/>
</dbReference>
<keyword evidence="3 6" id="KW-0378">Hydrolase</keyword>
<name>A0ABX7E6Z1_9BACI</name>
<dbReference type="EC" id="3.1.-.-" evidence="6 7"/>
<evidence type="ECO:0000256" key="6">
    <source>
        <dbReference type="HAMAP-Rule" id="MF_02206"/>
    </source>
</evidence>
<dbReference type="HAMAP" id="MF_02206">
    <property type="entry name" value="DinG_exonucl"/>
    <property type="match status" value="1"/>
</dbReference>
<dbReference type="InterPro" id="IPR014001">
    <property type="entry name" value="Helicase_ATP-bd"/>
</dbReference>
<dbReference type="RefSeq" id="WP_202780330.1">
    <property type="nucleotide sequence ID" value="NZ_CP065425.1"/>
</dbReference>
<dbReference type="NCBIfam" id="TIGR01407">
    <property type="entry name" value="dinG_rel"/>
    <property type="match status" value="1"/>
</dbReference>
<evidence type="ECO:0000256" key="3">
    <source>
        <dbReference type="ARBA" id="ARBA00022801"/>
    </source>
</evidence>
<dbReference type="EMBL" id="CP065425">
    <property type="protein sequence ID" value="QQZ11053.1"/>
    <property type="molecule type" value="Genomic_DNA"/>
</dbReference>
<keyword evidence="11" id="KW-1185">Reference proteome</keyword>
<feature type="domain" description="Helicase C-terminal" evidence="9">
    <location>
        <begin position="746"/>
        <end position="925"/>
    </location>
</feature>
<dbReference type="InterPro" id="IPR045028">
    <property type="entry name" value="DinG/Rad3-like"/>
</dbReference>
<dbReference type="SUPFAM" id="SSF53098">
    <property type="entry name" value="Ribonuclease H-like"/>
    <property type="match status" value="1"/>
</dbReference>
<evidence type="ECO:0000313" key="11">
    <source>
        <dbReference type="Proteomes" id="UP000595691"/>
    </source>
</evidence>
<dbReference type="SMART" id="SM00487">
    <property type="entry name" value="DEXDc"/>
    <property type="match status" value="1"/>
</dbReference>
<evidence type="ECO:0000256" key="7">
    <source>
        <dbReference type="RuleBase" id="RU364106"/>
    </source>
</evidence>
<keyword evidence="2 6" id="KW-0547">Nucleotide-binding</keyword>
<dbReference type="InterPro" id="IPR006935">
    <property type="entry name" value="Helicase/UvrB_N"/>
</dbReference>
<dbReference type="InterPro" id="IPR036397">
    <property type="entry name" value="RNaseH_sf"/>
</dbReference>
<feature type="short sequence motif" description="DEAH box" evidence="6">
    <location>
        <begin position="462"/>
        <end position="465"/>
    </location>
</feature>
<dbReference type="NCBIfam" id="TIGR00573">
    <property type="entry name" value="dnaq"/>
    <property type="match status" value="1"/>
</dbReference>
<keyword evidence="1 6" id="KW-0540">Nuclease</keyword>
<evidence type="ECO:0000259" key="8">
    <source>
        <dbReference type="PROSITE" id="PS51193"/>
    </source>
</evidence>
<dbReference type="Pfam" id="PF00929">
    <property type="entry name" value="RNase_T"/>
    <property type="match status" value="1"/>
</dbReference>
<dbReference type="PROSITE" id="PS51193">
    <property type="entry name" value="HELICASE_ATP_BIND_2"/>
    <property type="match status" value="1"/>
</dbReference>
<sequence length="935" mass="108341">MTNRFVIIDIETTGNSSKKGDRIIQIAAVIIENGQIVDQYNTFVNPCTTIPVFIEELTGINDEMVRDAPLFEEIADDLLKILDGSIFVAHNVLFDLSFLQEEFKRVGRSEFIGLTIDTVELSRVLFPSSDSFKLFDLTESFSIHHERPHQADSDAFVTAKLLLHCINYAKNLPLITLEQLSLLAVGLKSNIEVLFEKILRRKKKHIENLPEHLEVYRGIALRKKKKKHIQRNYREKYEYPITPDEKEKLMSSAIKKFEVRDGQFEMMDTVYESLRLKKAALIEAGTGVGKSLGYLLPSLYQSIRENKPILISTYTVQLQEQLLQNEVKKLEEMLPFDFKTVLLKGRQHYINLFLFEQTLHDVDTQYDEILSKMQILVWLTNTETGDIDEINLSSGGKLFWNRIKHDGWHLKDKDPWISRDFYLYARREAENADLVITNHAMMLIDFKQESSLFRTFDYVLIDEAHHFEKAARNFFGKKIEYIPCKYLCSKLGAFDKRQVFFRLEKLISSKKITPKTPSFELDFSIIELERCIEELFIGIADRLTLERKKRDNHQKTQLRLVNKWMDDEKWEQVIYCAKKIIETIIEINSSINERLSSLKQLSDKKLNEKDKAFVEECYSIMNEFYELQETIYMLLVQQSDDHVYWIEGDVKAIPNSITIQSQPISVKNQLGTEFFSKKKSVILTSATLTVNNSFSFFENELGLNHLENLVKKQISSPFHYKDMTQLIIPTDIPEILQVSPTEYTESIAGHLIGIAQATKGRMLVLFTSNEMLRQTHNLMKESGLLEDFILIAQGITAGSRTRLIKNFQKFEKAILLGTNSFWEGVDIPGEDLSCLVIVRLPFSPPEEPYIWAKSKALTEEGKNPFTAYSLPEAVIRFKQGFGRLIRRDTDKGIVIVFDRRIESTKYGKAFLKSIPKIPVKHASLKEIIEIVEKWF</sequence>
<evidence type="ECO:0000256" key="5">
    <source>
        <dbReference type="ARBA" id="ARBA00022840"/>
    </source>
</evidence>
<evidence type="ECO:0000256" key="2">
    <source>
        <dbReference type="ARBA" id="ARBA00022741"/>
    </source>
</evidence>
<protein>
    <recommendedName>
        <fullName evidence="6 7">3'-5' exonuclease DinG</fullName>
        <ecNumber evidence="6 7">3.1.-.-</ecNumber>
    </recommendedName>
</protein>
<dbReference type="InterPro" id="IPR006555">
    <property type="entry name" value="ATP-dep_Helicase_C"/>
</dbReference>
<evidence type="ECO:0000259" key="9">
    <source>
        <dbReference type="PROSITE" id="PS51194"/>
    </source>
</evidence>
<dbReference type="PROSITE" id="PS51194">
    <property type="entry name" value="HELICASE_CTER"/>
    <property type="match status" value="1"/>
</dbReference>
<feature type="binding site" evidence="6">
    <location>
        <begin position="284"/>
        <end position="291"/>
    </location>
    <ligand>
        <name>ATP</name>
        <dbReference type="ChEBI" id="CHEBI:30616"/>
    </ligand>
</feature>
<dbReference type="Pfam" id="PF13307">
    <property type="entry name" value="Helicase_C_2"/>
    <property type="match status" value="1"/>
</dbReference>
<gene>
    <name evidence="6 7 10" type="primary">dinG</name>
    <name evidence="10" type="ORF">I5776_09260</name>
</gene>
<dbReference type="Pfam" id="PF04851">
    <property type="entry name" value="ResIII"/>
    <property type="match status" value="1"/>
</dbReference>
<dbReference type="InterPro" id="IPR006310">
    <property type="entry name" value="DinG"/>
</dbReference>
<dbReference type="Gene3D" id="3.30.420.10">
    <property type="entry name" value="Ribonuclease H-like superfamily/Ribonuclease H"/>
    <property type="match status" value="1"/>
</dbReference>
<organism evidence="10 11">
    <name type="scientific">Heyndrickxia vini</name>
    <dbReference type="NCBI Taxonomy" id="1476025"/>
    <lineage>
        <taxon>Bacteria</taxon>
        <taxon>Bacillati</taxon>
        <taxon>Bacillota</taxon>
        <taxon>Bacilli</taxon>
        <taxon>Bacillales</taxon>
        <taxon>Bacillaceae</taxon>
        <taxon>Heyndrickxia</taxon>
    </lineage>
</organism>
<accession>A0ABX7E6Z1</accession>
<dbReference type="InterPro" id="IPR014013">
    <property type="entry name" value="Helic_SF1/SF2_ATP-bd_DinG/Rad3"/>
</dbReference>
<dbReference type="PANTHER" id="PTHR11472:SF34">
    <property type="entry name" value="REGULATOR OF TELOMERE ELONGATION HELICASE 1"/>
    <property type="match status" value="1"/>
</dbReference>
<dbReference type="InterPro" id="IPR012337">
    <property type="entry name" value="RNaseH-like_sf"/>
</dbReference>
<comment type="function">
    <text evidence="6 7">3'-5' exonuclease.</text>
</comment>
<feature type="domain" description="Helicase ATP-binding" evidence="8">
    <location>
        <begin position="249"/>
        <end position="513"/>
    </location>
</feature>
<keyword evidence="4 6" id="KW-0269">Exonuclease</keyword>
<keyword evidence="10" id="KW-0347">Helicase</keyword>
<dbReference type="InterPro" id="IPR001650">
    <property type="entry name" value="Helicase_C-like"/>
</dbReference>
<evidence type="ECO:0000256" key="4">
    <source>
        <dbReference type="ARBA" id="ARBA00022839"/>
    </source>
</evidence>
<dbReference type="SMART" id="SM00491">
    <property type="entry name" value="HELICc2"/>
    <property type="match status" value="1"/>
</dbReference>
<proteinExistence type="inferred from homology"/>
<evidence type="ECO:0000256" key="1">
    <source>
        <dbReference type="ARBA" id="ARBA00022722"/>
    </source>
</evidence>
<keyword evidence="5 6" id="KW-0067">ATP-binding</keyword>
<dbReference type="InterPro" id="IPR013520">
    <property type="entry name" value="Ribonucl_H"/>
</dbReference>
<dbReference type="InterPro" id="IPR006054">
    <property type="entry name" value="DnaQ"/>
</dbReference>